<protein>
    <recommendedName>
        <fullName evidence="1">Integrase catalytic domain-containing protein</fullName>
    </recommendedName>
</protein>
<dbReference type="PANTHER" id="PTHR47515">
    <property type="entry name" value="LOW CALCIUM RESPONSE LOCUS PROTEIN T"/>
    <property type="match status" value="1"/>
</dbReference>
<reference evidence="2 3" key="1">
    <citation type="journal article" date="2016" name="Nat. Commun.">
        <title>Thousands of microbial genomes shed light on interconnected biogeochemical processes in an aquifer system.</title>
        <authorList>
            <person name="Anantharaman K."/>
            <person name="Brown C.T."/>
            <person name="Hug L.A."/>
            <person name="Sharon I."/>
            <person name="Castelle C.J."/>
            <person name="Probst A.J."/>
            <person name="Thomas B.C."/>
            <person name="Singh A."/>
            <person name="Wilkins M.J."/>
            <person name="Karaoz U."/>
            <person name="Brodie E.L."/>
            <person name="Williams K.H."/>
            <person name="Hubbard S.S."/>
            <person name="Banfield J.F."/>
        </authorList>
    </citation>
    <scope>NUCLEOTIDE SEQUENCE [LARGE SCALE GENOMIC DNA]</scope>
</reference>
<dbReference type="SUPFAM" id="SSF46689">
    <property type="entry name" value="Homeodomain-like"/>
    <property type="match status" value="1"/>
</dbReference>
<dbReference type="GO" id="GO:0003676">
    <property type="term" value="F:nucleic acid binding"/>
    <property type="evidence" value="ECO:0007669"/>
    <property type="project" value="InterPro"/>
</dbReference>
<dbReference type="Gene3D" id="1.10.10.10">
    <property type="entry name" value="Winged helix-like DNA-binding domain superfamily/Winged helix DNA-binding domain"/>
    <property type="match status" value="1"/>
</dbReference>
<dbReference type="InterPro" id="IPR012337">
    <property type="entry name" value="RNaseH-like_sf"/>
</dbReference>
<dbReference type="InterPro" id="IPR009057">
    <property type="entry name" value="Homeodomain-like_sf"/>
</dbReference>
<dbReference type="PANTHER" id="PTHR47515:SF2">
    <property type="entry name" value="INTEGRASE CORE DOMAIN PROTEIN"/>
    <property type="match status" value="1"/>
</dbReference>
<gene>
    <name evidence="2" type="ORF">A2678_00070</name>
</gene>
<dbReference type="Pfam" id="PF13683">
    <property type="entry name" value="rve_3"/>
    <property type="match status" value="1"/>
</dbReference>
<dbReference type="AlphaFoldDB" id="A0A1F6CJB9"/>
<evidence type="ECO:0000259" key="1">
    <source>
        <dbReference type="PROSITE" id="PS50994"/>
    </source>
</evidence>
<dbReference type="Gene3D" id="3.30.420.10">
    <property type="entry name" value="Ribonuclease H-like superfamily/Ribonuclease H"/>
    <property type="match status" value="1"/>
</dbReference>
<dbReference type="EMBL" id="MFKU01000001">
    <property type="protein sequence ID" value="OGG49319.1"/>
    <property type="molecule type" value="Genomic_DNA"/>
</dbReference>
<organism evidence="2 3">
    <name type="scientific">Candidatus Kaiserbacteria bacterium RIFCSPHIGHO2_01_FULL_53_31</name>
    <dbReference type="NCBI Taxonomy" id="1798481"/>
    <lineage>
        <taxon>Bacteria</taxon>
        <taxon>Candidatus Kaiseribacteriota</taxon>
    </lineage>
</organism>
<proteinExistence type="predicted"/>
<dbReference type="Pfam" id="PF06056">
    <property type="entry name" value="Terminase_5"/>
    <property type="match status" value="1"/>
</dbReference>
<name>A0A1F6CJB9_9BACT</name>
<dbReference type="GO" id="GO:0015074">
    <property type="term" value="P:DNA integration"/>
    <property type="evidence" value="ECO:0007669"/>
    <property type="project" value="InterPro"/>
</dbReference>
<dbReference type="PROSITE" id="PS50994">
    <property type="entry name" value="INTEGRASE"/>
    <property type="match status" value="1"/>
</dbReference>
<dbReference type="InterPro" id="IPR036388">
    <property type="entry name" value="WH-like_DNA-bd_sf"/>
</dbReference>
<evidence type="ECO:0000313" key="3">
    <source>
        <dbReference type="Proteomes" id="UP000178815"/>
    </source>
</evidence>
<dbReference type="Proteomes" id="UP000178815">
    <property type="component" value="Unassembled WGS sequence"/>
</dbReference>
<sequence>MPRIRRDAARLFKKGWSARKISRHLGFHHTAVMKWVRKAKIWGDRPLLTQSSKPKRHPKQLSDELVWKIFHTRLKSKRSSEVIHQILKEEGVVVSLSSVKRILDRLGLLKKRSPYKRYHPHVDRPLPERPGSLVQLDTIHTMTGPKSRIYTFTLIDICSRWTYAKSYARMNAATAVRFAEEAQREAPFHFAMLQSDHGPEFGKWFVERIKKNHRYSRIGKPNDNAHIERFNRTLQEECLDKVERTPDAFNKALETYLRWYNTERHHFGLNLKTPAQILK</sequence>
<dbReference type="InterPro" id="IPR001584">
    <property type="entry name" value="Integrase_cat-core"/>
</dbReference>
<feature type="domain" description="Integrase catalytic" evidence="1">
    <location>
        <begin position="126"/>
        <end position="279"/>
    </location>
</feature>
<comment type="caution">
    <text evidence="2">The sequence shown here is derived from an EMBL/GenBank/DDBJ whole genome shotgun (WGS) entry which is preliminary data.</text>
</comment>
<evidence type="ECO:0000313" key="2">
    <source>
        <dbReference type="EMBL" id="OGG49319.1"/>
    </source>
</evidence>
<dbReference type="InterPro" id="IPR036397">
    <property type="entry name" value="RNaseH_sf"/>
</dbReference>
<dbReference type="InterPro" id="IPR010332">
    <property type="entry name" value="ATPase_terminase-su_N"/>
</dbReference>
<accession>A0A1F6CJB9</accession>
<dbReference type="SUPFAM" id="SSF53098">
    <property type="entry name" value="Ribonuclease H-like"/>
    <property type="match status" value="1"/>
</dbReference>